<dbReference type="EMBL" id="FQXJ01000003">
    <property type="protein sequence ID" value="SHH06636.1"/>
    <property type="molecule type" value="Genomic_DNA"/>
</dbReference>
<dbReference type="OrthoDB" id="2692225at2"/>
<dbReference type="Pfam" id="PF07441">
    <property type="entry name" value="BofA"/>
    <property type="match status" value="1"/>
</dbReference>
<feature type="transmembrane region" description="Helical" evidence="1">
    <location>
        <begin position="59"/>
        <end position="82"/>
    </location>
</feature>
<dbReference type="AlphaFoldDB" id="A0A1M5PY55"/>
<evidence type="ECO:0000313" key="2">
    <source>
        <dbReference type="EMBL" id="SHH06636.1"/>
    </source>
</evidence>
<keyword evidence="1" id="KW-1133">Transmembrane helix</keyword>
<feature type="transmembrane region" description="Helical" evidence="1">
    <location>
        <begin position="32"/>
        <end position="52"/>
    </location>
</feature>
<dbReference type="RefSeq" id="WP_073026954.1">
    <property type="nucleotide sequence ID" value="NZ_FQXJ01000003.1"/>
</dbReference>
<dbReference type="InterPro" id="IPR010001">
    <property type="entry name" value="BofA"/>
</dbReference>
<name>A0A1M5PY55_9FIRM</name>
<evidence type="ECO:0000256" key="1">
    <source>
        <dbReference type="SAM" id="Phobius"/>
    </source>
</evidence>
<keyword evidence="1" id="KW-0812">Transmembrane</keyword>
<proteinExistence type="predicted"/>
<keyword evidence="1" id="KW-0472">Membrane</keyword>
<evidence type="ECO:0000313" key="3">
    <source>
        <dbReference type="Proteomes" id="UP000183954"/>
    </source>
</evidence>
<protein>
    <submittedName>
        <fullName evidence="2">Inhibitor of the pro-sigma K processing machinery</fullName>
    </submittedName>
</protein>
<dbReference type="STRING" id="1121420.SAMN02746098_00068"/>
<reference evidence="3" key="1">
    <citation type="submission" date="2016-11" db="EMBL/GenBank/DDBJ databases">
        <authorList>
            <person name="Varghese N."/>
            <person name="Submissions S."/>
        </authorList>
    </citation>
    <scope>NUCLEOTIDE SEQUENCE [LARGE SCALE GENOMIC DNA]</scope>
    <source>
        <strain evidence="3">DSM 15449</strain>
    </source>
</reference>
<dbReference type="Proteomes" id="UP000183954">
    <property type="component" value="Unassembled WGS sequence"/>
</dbReference>
<organism evidence="2 3">
    <name type="scientific">Desulfosporosinus lacus DSM 15449</name>
    <dbReference type="NCBI Taxonomy" id="1121420"/>
    <lineage>
        <taxon>Bacteria</taxon>
        <taxon>Bacillati</taxon>
        <taxon>Bacillota</taxon>
        <taxon>Clostridia</taxon>
        <taxon>Eubacteriales</taxon>
        <taxon>Desulfitobacteriaceae</taxon>
        <taxon>Desulfosporosinus</taxon>
    </lineage>
</organism>
<accession>A0A1M5PY55</accession>
<sequence>MTFVFLGLFVILLALIVRSSLGQPRLILKVLIHILGGIVGLWLFNLILNVIGLDIPINLFTILIVGLLGFPGVLALLVLQLLGI</sequence>
<keyword evidence="3" id="KW-1185">Reference proteome</keyword>
<gene>
    <name evidence="2" type="ORF">SAMN02746098_00068</name>
</gene>